<keyword evidence="2" id="KW-1185">Reference proteome</keyword>
<dbReference type="Proteomes" id="UP000016935">
    <property type="component" value="Unassembled WGS sequence"/>
</dbReference>
<dbReference type="EMBL" id="KB908703">
    <property type="protein sequence ID" value="EOA85358.1"/>
    <property type="molecule type" value="Genomic_DNA"/>
</dbReference>
<evidence type="ECO:0000313" key="2">
    <source>
        <dbReference type="Proteomes" id="UP000016935"/>
    </source>
</evidence>
<evidence type="ECO:0000313" key="1">
    <source>
        <dbReference type="EMBL" id="EOA85358.1"/>
    </source>
</evidence>
<sequence>MCYADERPGPAVCSLLVYTARLQFARTAVSKPLIPIYPHARTLPVVQGSCHSLHGP</sequence>
<dbReference type="RefSeq" id="XP_008027769.1">
    <property type="nucleotide sequence ID" value="XM_008029578.1"/>
</dbReference>
<dbReference type="AlphaFoldDB" id="R0JWM4"/>
<proteinExistence type="predicted"/>
<protein>
    <submittedName>
        <fullName evidence="1">Uncharacterized protein</fullName>
    </submittedName>
</protein>
<organism evidence="1 2">
    <name type="scientific">Exserohilum turcicum (strain 28A)</name>
    <name type="common">Northern leaf blight fungus</name>
    <name type="synonym">Setosphaeria turcica</name>
    <dbReference type="NCBI Taxonomy" id="671987"/>
    <lineage>
        <taxon>Eukaryota</taxon>
        <taxon>Fungi</taxon>
        <taxon>Dikarya</taxon>
        <taxon>Ascomycota</taxon>
        <taxon>Pezizomycotina</taxon>
        <taxon>Dothideomycetes</taxon>
        <taxon>Pleosporomycetidae</taxon>
        <taxon>Pleosporales</taxon>
        <taxon>Pleosporineae</taxon>
        <taxon>Pleosporaceae</taxon>
        <taxon>Exserohilum</taxon>
    </lineage>
</organism>
<gene>
    <name evidence="1" type="ORF">SETTUDRAFT_164017</name>
</gene>
<accession>R0JWM4</accession>
<dbReference type="HOGENOM" id="CLU_3015681_0_0_1"/>
<reference evidence="1 2" key="1">
    <citation type="journal article" date="2012" name="PLoS Pathog.">
        <title>Diverse lifestyles and strategies of plant pathogenesis encoded in the genomes of eighteen Dothideomycetes fungi.</title>
        <authorList>
            <person name="Ohm R.A."/>
            <person name="Feau N."/>
            <person name="Henrissat B."/>
            <person name="Schoch C.L."/>
            <person name="Horwitz B.A."/>
            <person name="Barry K.W."/>
            <person name="Condon B.J."/>
            <person name="Copeland A.C."/>
            <person name="Dhillon B."/>
            <person name="Glaser F."/>
            <person name="Hesse C.N."/>
            <person name="Kosti I."/>
            <person name="LaButti K."/>
            <person name="Lindquist E.A."/>
            <person name="Lucas S."/>
            <person name="Salamov A.A."/>
            <person name="Bradshaw R.E."/>
            <person name="Ciuffetti L."/>
            <person name="Hamelin R.C."/>
            <person name="Kema G.H.J."/>
            <person name="Lawrence C."/>
            <person name="Scott J.A."/>
            <person name="Spatafora J.W."/>
            <person name="Turgeon B.G."/>
            <person name="de Wit P.J.G.M."/>
            <person name="Zhong S."/>
            <person name="Goodwin S.B."/>
            <person name="Grigoriev I.V."/>
        </authorList>
    </citation>
    <scope>NUCLEOTIDE SEQUENCE [LARGE SCALE GENOMIC DNA]</scope>
    <source>
        <strain evidence="2">28A</strain>
    </source>
</reference>
<dbReference type="GeneID" id="19398972"/>
<reference evidence="1 2" key="2">
    <citation type="journal article" date="2013" name="PLoS Genet.">
        <title>Comparative genome structure, secondary metabolite, and effector coding capacity across Cochliobolus pathogens.</title>
        <authorList>
            <person name="Condon B.J."/>
            <person name="Leng Y."/>
            <person name="Wu D."/>
            <person name="Bushley K.E."/>
            <person name="Ohm R.A."/>
            <person name="Otillar R."/>
            <person name="Martin J."/>
            <person name="Schackwitz W."/>
            <person name="Grimwood J."/>
            <person name="MohdZainudin N."/>
            <person name="Xue C."/>
            <person name="Wang R."/>
            <person name="Manning V.A."/>
            <person name="Dhillon B."/>
            <person name="Tu Z.J."/>
            <person name="Steffenson B.J."/>
            <person name="Salamov A."/>
            <person name="Sun H."/>
            <person name="Lowry S."/>
            <person name="LaButti K."/>
            <person name="Han J."/>
            <person name="Copeland A."/>
            <person name="Lindquist E."/>
            <person name="Barry K."/>
            <person name="Schmutz J."/>
            <person name="Baker S.E."/>
            <person name="Ciuffetti L.M."/>
            <person name="Grigoriev I.V."/>
            <person name="Zhong S."/>
            <person name="Turgeon B.G."/>
        </authorList>
    </citation>
    <scope>NUCLEOTIDE SEQUENCE [LARGE SCALE GENOMIC DNA]</scope>
    <source>
        <strain evidence="2">28A</strain>
    </source>
</reference>
<name>R0JWM4_EXST2</name>